<dbReference type="PANTHER" id="PTHR34583">
    <property type="entry name" value="ANTIPORTER SUBUNIT MNHC2-RELATED"/>
    <property type="match status" value="1"/>
</dbReference>
<keyword evidence="5 8" id="KW-1133">Transmembrane helix</keyword>
<sequence>MIIAAIIAILMGGGVYLVMQRGMLRIIMGITLMSHAVNLLILAAGIGAWRMDPLMDRATPEQAADPLPQAFVLTAIVISMASTAVMLAMAALGRDDDTFGSDDVETASRRLRTLQTMGWKNYEEAKAHGGVVKEHEEKKLGANDYTEVHSTTDEDGPDEATAQSADAAKSAGSASPTNKARANDQKGAQK</sequence>
<feature type="compositionally biased region" description="Basic and acidic residues" evidence="7">
    <location>
        <begin position="127"/>
        <end position="152"/>
    </location>
</feature>
<comment type="caution">
    <text evidence="9">The sequence shown here is derived from an EMBL/GenBank/DDBJ whole genome shotgun (WGS) entry which is preliminary data.</text>
</comment>
<evidence type="ECO:0000256" key="8">
    <source>
        <dbReference type="SAM" id="Phobius"/>
    </source>
</evidence>
<keyword evidence="6 8" id="KW-0472">Membrane</keyword>
<reference evidence="9" key="1">
    <citation type="submission" date="2022-02" db="EMBL/GenBank/DDBJ databases">
        <title>Corynebacterium sp. from urogenital microbiome.</title>
        <authorList>
            <person name="Cappelli E.A."/>
            <person name="Ribeiro T.G."/>
            <person name="Peixe L."/>
        </authorList>
    </citation>
    <scope>NUCLEOTIDE SEQUENCE</scope>
    <source>
        <strain evidence="9">C8Ua_174</strain>
    </source>
</reference>
<evidence type="ECO:0000313" key="9">
    <source>
        <dbReference type="EMBL" id="MCZ9288640.1"/>
    </source>
</evidence>
<feature type="compositionally biased region" description="Low complexity" evidence="7">
    <location>
        <begin position="160"/>
        <end position="175"/>
    </location>
</feature>
<name>A0A9X3LKF1_9CORY</name>
<dbReference type="InterPro" id="IPR050601">
    <property type="entry name" value="CPA3_antiporter_subunitC"/>
</dbReference>
<feature type="compositionally biased region" description="Polar residues" evidence="7">
    <location>
        <begin position="176"/>
        <end position="190"/>
    </location>
</feature>
<comment type="subcellular location">
    <subcellularLocation>
        <location evidence="1">Cell membrane</location>
        <topology evidence="1">Multi-pass membrane protein</topology>
    </subcellularLocation>
</comment>
<keyword evidence="10" id="KW-1185">Reference proteome</keyword>
<protein>
    <submittedName>
        <fullName evidence="9">Cation:proton antiporter subunit C</fullName>
    </submittedName>
</protein>
<evidence type="ECO:0000256" key="5">
    <source>
        <dbReference type="ARBA" id="ARBA00022989"/>
    </source>
</evidence>
<evidence type="ECO:0000313" key="10">
    <source>
        <dbReference type="Proteomes" id="UP001146469"/>
    </source>
</evidence>
<comment type="similarity">
    <text evidence="2">Belongs to the CPA3 antiporters (TC 2.A.63) subunit C family.</text>
</comment>
<feature type="region of interest" description="Disordered" evidence="7">
    <location>
        <begin position="127"/>
        <end position="190"/>
    </location>
</feature>
<dbReference type="PANTHER" id="PTHR34583:SF2">
    <property type="entry name" value="ANTIPORTER SUBUNIT MNHC2-RELATED"/>
    <property type="match status" value="1"/>
</dbReference>
<evidence type="ECO:0000256" key="4">
    <source>
        <dbReference type="ARBA" id="ARBA00022692"/>
    </source>
</evidence>
<dbReference type="InterPro" id="IPR039428">
    <property type="entry name" value="NUOK/Mnh_C1-like"/>
</dbReference>
<feature type="transmembrane region" description="Helical" evidence="8">
    <location>
        <begin position="70"/>
        <end position="92"/>
    </location>
</feature>
<gene>
    <name evidence="9" type="ORF">L8V00_00215</name>
</gene>
<dbReference type="EMBL" id="JAKMUT010000001">
    <property type="protein sequence ID" value="MCZ9288640.1"/>
    <property type="molecule type" value="Genomic_DNA"/>
</dbReference>
<evidence type="ECO:0000256" key="3">
    <source>
        <dbReference type="ARBA" id="ARBA00022475"/>
    </source>
</evidence>
<dbReference type="Proteomes" id="UP001146469">
    <property type="component" value="Unassembled WGS sequence"/>
</dbReference>
<dbReference type="Gene3D" id="1.10.287.3510">
    <property type="match status" value="1"/>
</dbReference>
<dbReference type="AlphaFoldDB" id="A0A9X3LKF1"/>
<dbReference type="Pfam" id="PF00420">
    <property type="entry name" value="Oxidored_q2"/>
    <property type="match status" value="1"/>
</dbReference>
<organism evidence="9 10">
    <name type="scientific">Corynebacterium evansiae</name>
    <dbReference type="NCBI Taxonomy" id="2913499"/>
    <lineage>
        <taxon>Bacteria</taxon>
        <taxon>Bacillati</taxon>
        <taxon>Actinomycetota</taxon>
        <taxon>Actinomycetes</taxon>
        <taxon>Mycobacteriales</taxon>
        <taxon>Corynebacteriaceae</taxon>
        <taxon>Corynebacterium</taxon>
    </lineage>
</organism>
<dbReference type="NCBIfam" id="NF005622">
    <property type="entry name" value="PRK07375.2-1"/>
    <property type="match status" value="1"/>
</dbReference>
<evidence type="ECO:0000256" key="7">
    <source>
        <dbReference type="SAM" id="MobiDB-lite"/>
    </source>
</evidence>
<dbReference type="GO" id="GO:0005886">
    <property type="term" value="C:plasma membrane"/>
    <property type="evidence" value="ECO:0007669"/>
    <property type="project" value="UniProtKB-SubCell"/>
</dbReference>
<feature type="transmembrane region" description="Helical" evidence="8">
    <location>
        <begin position="27"/>
        <end position="49"/>
    </location>
</feature>
<keyword evidence="3" id="KW-1003">Cell membrane</keyword>
<evidence type="ECO:0000256" key="1">
    <source>
        <dbReference type="ARBA" id="ARBA00004651"/>
    </source>
</evidence>
<proteinExistence type="inferred from homology"/>
<keyword evidence="4 8" id="KW-0812">Transmembrane</keyword>
<evidence type="ECO:0000256" key="6">
    <source>
        <dbReference type="ARBA" id="ARBA00023136"/>
    </source>
</evidence>
<accession>A0A9X3LKF1</accession>
<evidence type="ECO:0000256" key="2">
    <source>
        <dbReference type="ARBA" id="ARBA00010388"/>
    </source>
</evidence>
<dbReference type="RefSeq" id="WP_269943892.1">
    <property type="nucleotide sequence ID" value="NZ_JAKMUT010000001.1"/>
</dbReference>